<dbReference type="EMBL" id="PNBA02000013">
    <property type="protein sequence ID" value="KAG6403128.1"/>
    <property type="molecule type" value="Genomic_DNA"/>
</dbReference>
<proteinExistence type="predicted"/>
<dbReference type="PANTHER" id="PTHR11439:SF454">
    <property type="match status" value="1"/>
</dbReference>
<dbReference type="PANTHER" id="PTHR11439">
    <property type="entry name" value="GAG-POL-RELATED RETROTRANSPOSON"/>
    <property type="match status" value="1"/>
</dbReference>
<reference evidence="3" key="1">
    <citation type="submission" date="2018-01" db="EMBL/GenBank/DDBJ databases">
        <authorList>
            <person name="Mao J.F."/>
        </authorList>
    </citation>
    <scope>NUCLEOTIDE SEQUENCE</scope>
    <source>
        <strain evidence="3">Huo1</strain>
        <tissue evidence="3">Leaf</tissue>
    </source>
</reference>
<feature type="domain" description="Reverse transcriptase Ty1/copia-type" evidence="2">
    <location>
        <begin position="37"/>
        <end position="115"/>
    </location>
</feature>
<feature type="compositionally biased region" description="Pro residues" evidence="1">
    <location>
        <begin position="245"/>
        <end position="257"/>
    </location>
</feature>
<evidence type="ECO:0000313" key="4">
    <source>
        <dbReference type="Proteomes" id="UP000298416"/>
    </source>
</evidence>
<dbReference type="Pfam" id="PF07727">
    <property type="entry name" value="RVT_2"/>
    <property type="match status" value="1"/>
</dbReference>
<gene>
    <name evidence="3" type="ORF">SASPL_135345</name>
</gene>
<reference evidence="3" key="2">
    <citation type="submission" date="2020-08" db="EMBL/GenBank/DDBJ databases">
        <title>Plant Genome Project.</title>
        <authorList>
            <person name="Zhang R.-G."/>
        </authorList>
    </citation>
    <scope>NUCLEOTIDE SEQUENCE</scope>
    <source>
        <strain evidence="3">Huo1</strain>
        <tissue evidence="3">Leaf</tissue>
    </source>
</reference>
<evidence type="ECO:0000256" key="1">
    <source>
        <dbReference type="SAM" id="MobiDB-lite"/>
    </source>
</evidence>
<keyword evidence="4" id="KW-1185">Reference proteome</keyword>
<dbReference type="Proteomes" id="UP000298416">
    <property type="component" value="Unassembled WGS sequence"/>
</dbReference>
<name>A0A8X8WZY7_SALSN</name>
<comment type="caution">
    <text evidence="3">The sequence shown here is derived from an EMBL/GenBank/DDBJ whole genome shotgun (WGS) entry which is preliminary data.</text>
</comment>
<organism evidence="3">
    <name type="scientific">Salvia splendens</name>
    <name type="common">Scarlet sage</name>
    <dbReference type="NCBI Taxonomy" id="180675"/>
    <lineage>
        <taxon>Eukaryota</taxon>
        <taxon>Viridiplantae</taxon>
        <taxon>Streptophyta</taxon>
        <taxon>Embryophyta</taxon>
        <taxon>Tracheophyta</taxon>
        <taxon>Spermatophyta</taxon>
        <taxon>Magnoliopsida</taxon>
        <taxon>eudicotyledons</taxon>
        <taxon>Gunneridae</taxon>
        <taxon>Pentapetalae</taxon>
        <taxon>asterids</taxon>
        <taxon>lamiids</taxon>
        <taxon>Lamiales</taxon>
        <taxon>Lamiaceae</taxon>
        <taxon>Nepetoideae</taxon>
        <taxon>Mentheae</taxon>
        <taxon>Salviinae</taxon>
        <taxon>Salvia</taxon>
        <taxon>Salvia subgen. Calosphace</taxon>
        <taxon>core Calosphace</taxon>
    </lineage>
</organism>
<dbReference type="SUPFAM" id="SSF56672">
    <property type="entry name" value="DNA/RNA polymerases"/>
    <property type="match status" value="1"/>
</dbReference>
<evidence type="ECO:0000313" key="3">
    <source>
        <dbReference type="EMBL" id="KAG6403128.1"/>
    </source>
</evidence>
<sequence length="316" mass="35137">MNLSSPFLLSLTQTFLTQTFLPFLMIIHSTTGQFFGIVIYVDDILVASSEDSQVSDFKEFLGNHFKFKDLGNPKYFLGIEIARNNTGLFISQHKYALDLVTDAGLLGCKPASTPMDPTKLVYLRITRPDITFAVNKLSQFLSNPCSGHLLAGERVLKYLKGTIGHGLFYSAQSDTTLSIFSYADWAGFPPPPLKSWLRKHRKASSSLILPEMKSIGYTPDCGTCNYLFLTLSKIGQFFVSPPLPLPHPRPLHRPPPPRPRRRPGTLRYGCLPRRSSTSSYQIVAAATPEGVYGESIAELSEARKVDAVAEVVREMM</sequence>
<accession>A0A8X8WZY7</accession>
<evidence type="ECO:0000259" key="2">
    <source>
        <dbReference type="Pfam" id="PF07727"/>
    </source>
</evidence>
<dbReference type="InterPro" id="IPR013103">
    <property type="entry name" value="RVT_2"/>
</dbReference>
<protein>
    <recommendedName>
        <fullName evidence="2">Reverse transcriptase Ty1/copia-type domain-containing protein</fullName>
    </recommendedName>
</protein>
<feature type="region of interest" description="Disordered" evidence="1">
    <location>
        <begin position="245"/>
        <end position="264"/>
    </location>
</feature>
<dbReference type="InterPro" id="IPR043502">
    <property type="entry name" value="DNA/RNA_pol_sf"/>
</dbReference>
<dbReference type="AlphaFoldDB" id="A0A8X8WZY7"/>